<proteinExistence type="inferred from homology"/>
<dbReference type="EMBL" id="CM027681">
    <property type="protein sequence ID" value="KAG0543207.1"/>
    <property type="molecule type" value="Genomic_DNA"/>
</dbReference>
<dbReference type="GO" id="GO:0005634">
    <property type="term" value="C:nucleus"/>
    <property type="evidence" value="ECO:0007669"/>
    <property type="project" value="UniProtKB-SubCell"/>
</dbReference>
<comment type="caution">
    <text evidence="9">The sequence shown here is derived from an EMBL/GenBank/DDBJ whole genome shotgun (WGS) entry which is preliminary data.</text>
</comment>
<dbReference type="Proteomes" id="UP000807115">
    <property type="component" value="Chromosome 2"/>
</dbReference>
<organism evidence="9 10">
    <name type="scientific">Sorghum bicolor</name>
    <name type="common">Sorghum</name>
    <name type="synonym">Sorghum vulgare</name>
    <dbReference type="NCBI Taxonomy" id="4558"/>
    <lineage>
        <taxon>Eukaryota</taxon>
        <taxon>Viridiplantae</taxon>
        <taxon>Streptophyta</taxon>
        <taxon>Embryophyta</taxon>
        <taxon>Tracheophyta</taxon>
        <taxon>Spermatophyta</taxon>
        <taxon>Magnoliopsida</taxon>
        <taxon>Liliopsida</taxon>
        <taxon>Poales</taxon>
        <taxon>Poaceae</taxon>
        <taxon>PACMAD clade</taxon>
        <taxon>Panicoideae</taxon>
        <taxon>Andropogonodae</taxon>
        <taxon>Andropogoneae</taxon>
        <taxon>Sorghinae</taxon>
        <taxon>Sorghum</taxon>
    </lineage>
</organism>
<dbReference type="SUPFAM" id="SSF50249">
    <property type="entry name" value="Nucleic acid-binding proteins"/>
    <property type="match status" value="1"/>
</dbReference>
<dbReference type="Pfam" id="PF08784">
    <property type="entry name" value="RPA_C"/>
    <property type="match status" value="1"/>
</dbReference>
<comment type="subcellular location">
    <subcellularLocation>
        <location evidence="1">Nucleus</location>
    </subcellularLocation>
</comment>
<keyword evidence="6" id="KW-0234">DNA repair</keyword>
<evidence type="ECO:0000313" key="9">
    <source>
        <dbReference type="EMBL" id="KAG0543207.1"/>
    </source>
</evidence>
<dbReference type="PANTHER" id="PTHR13989:SF49">
    <property type="entry name" value="REPLICATION PROTEIN A 32 KDA SUBUNIT B"/>
    <property type="match status" value="1"/>
</dbReference>
<accession>A0A921USM9</accession>
<evidence type="ECO:0000256" key="7">
    <source>
        <dbReference type="ARBA" id="ARBA00023242"/>
    </source>
</evidence>
<evidence type="ECO:0000256" key="4">
    <source>
        <dbReference type="ARBA" id="ARBA00023125"/>
    </source>
</evidence>
<dbReference type="InterPro" id="IPR036388">
    <property type="entry name" value="WH-like_DNA-bd_sf"/>
</dbReference>
<evidence type="ECO:0000256" key="3">
    <source>
        <dbReference type="ARBA" id="ARBA00022763"/>
    </source>
</evidence>
<dbReference type="Gene3D" id="2.40.50.140">
    <property type="entry name" value="Nucleic acid-binding proteins"/>
    <property type="match status" value="1"/>
</dbReference>
<comment type="similarity">
    <text evidence="2">Belongs to the replication factor A protein 2 family.</text>
</comment>
<dbReference type="Gene3D" id="1.10.10.10">
    <property type="entry name" value="Winged helix-like DNA-binding domain superfamily/Winged helix DNA-binding domain"/>
    <property type="match status" value="1"/>
</dbReference>
<evidence type="ECO:0000256" key="5">
    <source>
        <dbReference type="ARBA" id="ARBA00023172"/>
    </source>
</evidence>
<evidence type="ECO:0000259" key="8">
    <source>
        <dbReference type="Pfam" id="PF08784"/>
    </source>
</evidence>
<protein>
    <recommendedName>
        <fullName evidence="8">Replication protein A C-terminal domain-containing protein</fullName>
    </recommendedName>
</protein>
<dbReference type="SUPFAM" id="SSF46785">
    <property type="entry name" value="Winged helix' DNA-binding domain"/>
    <property type="match status" value="1"/>
</dbReference>
<dbReference type="GO" id="GO:0006281">
    <property type="term" value="P:DNA repair"/>
    <property type="evidence" value="ECO:0007669"/>
    <property type="project" value="UniProtKB-KW"/>
</dbReference>
<dbReference type="InterPro" id="IPR040260">
    <property type="entry name" value="RFA2-like"/>
</dbReference>
<gene>
    <name evidence="9" type="ORF">BDA96_02G170500</name>
</gene>
<dbReference type="PANTHER" id="PTHR13989">
    <property type="entry name" value="REPLICATION PROTEIN A-RELATED"/>
    <property type="match status" value="1"/>
</dbReference>
<keyword evidence="4" id="KW-0238">DNA-binding</keyword>
<evidence type="ECO:0000313" key="10">
    <source>
        <dbReference type="Proteomes" id="UP000807115"/>
    </source>
</evidence>
<feature type="domain" description="Replication protein A C-terminal" evidence="8">
    <location>
        <begin position="164"/>
        <end position="215"/>
    </location>
</feature>
<dbReference type="GO" id="GO:0006310">
    <property type="term" value="P:DNA recombination"/>
    <property type="evidence" value="ECO:0007669"/>
    <property type="project" value="UniProtKB-KW"/>
</dbReference>
<keyword evidence="3" id="KW-0227">DNA damage</keyword>
<dbReference type="InterPro" id="IPR012340">
    <property type="entry name" value="NA-bd_OB-fold"/>
</dbReference>
<sequence>MAMEVSNTISIMIEERALEGGIARQVLFQYPNRMKVTIKMIREACGVARDQGRLVINGSQVEVCGMLTTVEQEERWTDYEEGLTDMSGFSVGAYYTVNATCTMIDGNAMLNTLIAREVTDYNSLTVHMLSVIHEHLDLESRRSAKVDGERQATRAQVDIDKEGVLMLLASDKKRYNDEGLTEEYITGRMGLDSQAMRKVLDGLINDGLVYNTVDECHYKRAG</sequence>
<reference evidence="9" key="1">
    <citation type="journal article" date="2019" name="BMC Genomics">
        <title>A new reference genome for Sorghum bicolor reveals high levels of sequence similarity between sweet and grain genotypes: implications for the genetics of sugar metabolism.</title>
        <authorList>
            <person name="Cooper E.A."/>
            <person name="Brenton Z.W."/>
            <person name="Flinn B.S."/>
            <person name="Jenkins J."/>
            <person name="Shu S."/>
            <person name="Flowers D."/>
            <person name="Luo F."/>
            <person name="Wang Y."/>
            <person name="Xia P."/>
            <person name="Barry K."/>
            <person name="Daum C."/>
            <person name="Lipzen A."/>
            <person name="Yoshinaga Y."/>
            <person name="Schmutz J."/>
            <person name="Saski C."/>
            <person name="Vermerris W."/>
            <person name="Kresovich S."/>
        </authorList>
    </citation>
    <scope>NUCLEOTIDE SEQUENCE</scope>
</reference>
<evidence type="ECO:0000256" key="2">
    <source>
        <dbReference type="ARBA" id="ARBA00007815"/>
    </source>
</evidence>
<reference evidence="9" key="2">
    <citation type="submission" date="2020-10" db="EMBL/GenBank/DDBJ databases">
        <authorList>
            <person name="Cooper E.A."/>
            <person name="Brenton Z.W."/>
            <person name="Flinn B.S."/>
            <person name="Jenkins J."/>
            <person name="Shu S."/>
            <person name="Flowers D."/>
            <person name="Luo F."/>
            <person name="Wang Y."/>
            <person name="Xia P."/>
            <person name="Barry K."/>
            <person name="Daum C."/>
            <person name="Lipzen A."/>
            <person name="Yoshinaga Y."/>
            <person name="Schmutz J."/>
            <person name="Saski C."/>
            <person name="Vermerris W."/>
            <person name="Kresovich S."/>
        </authorList>
    </citation>
    <scope>NUCLEOTIDE SEQUENCE</scope>
</reference>
<name>A0A921USM9_SORBI</name>
<dbReference type="InterPro" id="IPR014892">
    <property type="entry name" value="RPA_C"/>
</dbReference>
<dbReference type="InterPro" id="IPR036390">
    <property type="entry name" value="WH_DNA-bd_sf"/>
</dbReference>
<evidence type="ECO:0000256" key="1">
    <source>
        <dbReference type="ARBA" id="ARBA00004123"/>
    </source>
</evidence>
<dbReference type="AlphaFoldDB" id="A0A921USM9"/>
<dbReference type="GO" id="GO:0003677">
    <property type="term" value="F:DNA binding"/>
    <property type="evidence" value="ECO:0007669"/>
    <property type="project" value="UniProtKB-KW"/>
</dbReference>
<keyword evidence="7" id="KW-0539">Nucleus</keyword>
<evidence type="ECO:0000256" key="6">
    <source>
        <dbReference type="ARBA" id="ARBA00023204"/>
    </source>
</evidence>
<keyword evidence="5" id="KW-0233">DNA recombination</keyword>